<comment type="caution">
    <text evidence="10">The sequence shown here is derived from an EMBL/GenBank/DDBJ whole genome shotgun (WGS) entry which is preliminary data.</text>
</comment>
<feature type="transmembrane region" description="Helical" evidence="8">
    <location>
        <begin position="182"/>
        <end position="202"/>
    </location>
</feature>
<evidence type="ECO:0000256" key="1">
    <source>
        <dbReference type="ARBA" id="ARBA00004236"/>
    </source>
</evidence>
<evidence type="ECO:0000256" key="7">
    <source>
        <dbReference type="ARBA" id="ARBA00023136"/>
    </source>
</evidence>
<proteinExistence type="predicted"/>
<comment type="subcellular location">
    <subcellularLocation>
        <location evidence="1">Cell membrane</location>
    </subcellularLocation>
</comment>
<evidence type="ECO:0000256" key="3">
    <source>
        <dbReference type="ARBA" id="ARBA00022692"/>
    </source>
</evidence>
<evidence type="ECO:0000256" key="4">
    <source>
        <dbReference type="ARBA" id="ARBA00022741"/>
    </source>
</evidence>
<keyword evidence="4" id="KW-0547">Nucleotide-binding</keyword>
<dbReference type="EMBL" id="BAABIA010000005">
    <property type="protein sequence ID" value="GAA5142132.1"/>
    <property type="molecule type" value="Genomic_DNA"/>
</dbReference>
<gene>
    <name evidence="10" type="ORF">GCM10023213_27530</name>
</gene>
<dbReference type="RefSeq" id="WP_345736949.1">
    <property type="nucleotide sequence ID" value="NZ_BAABIA010000005.1"/>
</dbReference>
<feature type="transmembrane region" description="Helical" evidence="8">
    <location>
        <begin position="92"/>
        <end position="112"/>
    </location>
</feature>
<reference evidence="11" key="1">
    <citation type="journal article" date="2019" name="Int. J. Syst. Evol. Microbiol.">
        <title>The Global Catalogue of Microorganisms (GCM) 10K type strain sequencing project: providing services to taxonomists for standard genome sequencing and annotation.</title>
        <authorList>
            <consortium name="The Broad Institute Genomics Platform"/>
            <consortium name="The Broad Institute Genome Sequencing Center for Infectious Disease"/>
            <person name="Wu L."/>
            <person name="Ma J."/>
        </authorList>
    </citation>
    <scope>NUCLEOTIDE SEQUENCE [LARGE SCALE GENOMIC DNA]</scope>
    <source>
        <strain evidence="11">JCM 18053</strain>
    </source>
</reference>
<evidence type="ECO:0000256" key="5">
    <source>
        <dbReference type="ARBA" id="ARBA00022989"/>
    </source>
</evidence>
<keyword evidence="5 8" id="KW-1133">Transmembrane helix</keyword>
<protein>
    <recommendedName>
        <fullName evidence="9">Pycsar effector protein domain-containing protein</fullName>
    </recommendedName>
</protein>
<evidence type="ECO:0000313" key="11">
    <source>
        <dbReference type="Proteomes" id="UP001499852"/>
    </source>
</evidence>
<keyword evidence="3 8" id="KW-0812">Transmembrane</keyword>
<dbReference type="Proteomes" id="UP001499852">
    <property type="component" value="Unassembled WGS sequence"/>
</dbReference>
<accession>A0ABP9P7P1</accession>
<evidence type="ECO:0000256" key="6">
    <source>
        <dbReference type="ARBA" id="ARBA00023118"/>
    </source>
</evidence>
<evidence type="ECO:0000256" key="8">
    <source>
        <dbReference type="SAM" id="Phobius"/>
    </source>
</evidence>
<keyword evidence="7 8" id="KW-0472">Membrane</keyword>
<dbReference type="Pfam" id="PF18967">
    <property type="entry name" value="PycTM"/>
    <property type="match status" value="1"/>
</dbReference>
<dbReference type="InterPro" id="IPR043760">
    <property type="entry name" value="PycTM_dom"/>
</dbReference>
<keyword evidence="2" id="KW-1003">Cell membrane</keyword>
<evidence type="ECO:0000259" key="9">
    <source>
        <dbReference type="Pfam" id="PF18967"/>
    </source>
</evidence>
<feature type="domain" description="Pycsar effector protein" evidence="9">
    <location>
        <begin position="35"/>
        <end position="196"/>
    </location>
</feature>
<feature type="transmembrane region" description="Helical" evidence="8">
    <location>
        <begin position="51"/>
        <end position="72"/>
    </location>
</feature>
<evidence type="ECO:0000313" key="10">
    <source>
        <dbReference type="EMBL" id="GAA5142132.1"/>
    </source>
</evidence>
<evidence type="ECO:0000256" key="2">
    <source>
        <dbReference type="ARBA" id="ARBA00022475"/>
    </source>
</evidence>
<sequence length="207" mass="22662">MAEASAPSPLHSSAPAPVTASTLISSTAVDVTRLLYMLYQDVESQINRADLKAQITLSTSAILAAMVSNMGLGLKSPDMHLWTATEWTLLGIYTLFIAFICSAIAHALLAAFPRSIGKSKKKPENANLYFTADIVTLHPETYVQLFGAQLNSDVRENVLKQIHAKGRVLEAKLGHVRWGLKFLSLGMLIWLCARVFLVVSYARLPVH</sequence>
<keyword evidence="11" id="KW-1185">Reference proteome</keyword>
<keyword evidence="6" id="KW-0051">Antiviral defense</keyword>
<organism evidence="10 11">
    <name type="scientific">Prosthecobacter algae</name>
    <dbReference type="NCBI Taxonomy" id="1144682"/>
    <lineage>
        <taxon>Bacteria</taxon>
        <taxon>Pseudomonadati</taxon>
        <taxon>Verrucomicrobiota</taxon>
        <taxon>Verrucomicrobiia</taxon>
        <taxon>Verrucomicrobiales</taxon>
        <taxon>Verrucomicrobiaceae</taxon>
        <taxon>Prosthecobacter</taxon>
    </lineage>
</organism>
<name>A0ABP9P7P1_9BACT</name>